<comment type="caution">
    <text evidence="2">The sequence shown here is derived from an EMBL/GenBank/DDBJ whole genome shotgun (WGS) entry which is preliminary data.</text>
</comment>
<dbReference type="Pfam" id="PF16203">
    <property type="entry name" value="ERCC3_RAD25_C"/>
    <property type="match status" value="1"/>
</dbReference>
<name>A0AAD8QH54_LOLMU</name>
<protein>
    <recommendedName>
        <fullName evidence="1">ERCC3/RAD25/XPB helicase C-terminal domain-containing protein</fullName>
    </recommendedName>
</protein>
<accession>A0AAD8QH54</accession>
<gene>
    <name evidence="2" type="ORF">QYE76_018654</name>
</gene>
<organism evidence="2 3">
    <name type="scientific">Lolium multiflorum</name>
    <name type="common">Italian ryegrass</name>
    <name type="synonym">Lolium perenne subsp. multiflorum</name>
    <dbReference type="NCBI Taxonomy" id="4521"/>
    <lineage>
        <taxon>Eukaryota</taxon>
        <taxon>Viridiplantae</taxon>
        <taxon>Streptophyta</taxon>
        <taxon>Embryophyta</taxon>
        <taxon>Tracheophyta</taxon>
        <taxon>Spermatophyta</taxon>
        <taxon>Magnoliopsida</taxon>
        <taxon>Liliopsida</taxon>
        <taxon>Poales</taxon>
        <taxon>Poaceae</taxon>
        <taxon>BOP clade</taxon>
        <taxon>Pooideae</taxon>
        <taxon>Poodae</taxon>
        <taxon>Poeae</taxon>
        <taxon>Poeae Chloroplast Group 2 (Poeae type)</taxon>
        <taxon>Loliodinae</taxon>
        <taxon>Loliinae</taxon>
        <taxon>Lolium</taxon>
    </lineage>
</organism>
<dbReference type="AlphaFoldDB" id="A0AAD8QH54"/>
<evidence type="ECO:0000259" key="1">
    <source>
        <dbReference type="Pfam" id="PF16203"/>
    </source>
</evidence>
<proteinExistence type="predicted"/>
<feature type="domain" description="ERCC3/RAD25/XPB helicase C-terminal" evidence="1">
    <location>
        <begin position="4"/>
        <end position="96"/>
    </location>
</feature>
<evidence type="ECO:0000313" key="3">
    <source>
        <dbReference type="Proteomes" id="UP001231189"/>
    </source>
</evidence>
<dbReference type="Proteomes" id="UP001231189">
    <property type="component" value="Unassembled WGS sequence"/>
</dbReference>
<reference evidence="2" key="1">
    <citation type="submission" date="2023-07" db="EMBL/GenBank/DDBJ databases">
        <title>A chromosome-level genome assembly of Lolium multiflorum.</title>
        <authorList>
            <person name="Chen Y."/>
            <person name="Copetti D."/>
            <person name="Kolliker R."/>
            <person name="Studer B."/>
        </authorList>
    </citation>
    <scope>NUCLEOTIDE SEQUENCE</scope>
    <source>
        <strain evidence="2">02402/16</strain>
        <tissue evidence="2">Leaf</tissue>
    </source>
</reference>
<sequence length="106" mass="11959">MEGRKEECNTFFYPLVSTDTGVGMLINFSTTSFALMHNKKRTIPYSFKVITSLPPHEGPNLSFHALDEQFDLLDKVLNTWDNMVGVEHLEEDSDGKARLKARHSGG</sequence>
<dbReference type="EMBL" id="JAUUTY010000215">
    <property type="protein sequence ID" value="KAK1602641.1"/>
    <property type="molecule type" value="Genomic_DNA"/>
</dbReference>
<evidence type="ECO:0000313" key="2">
    <source>
        <dbReference type="EMBL" id="KAK1602641.1"/>
    </source>
</evidence>
<dbReference type="InterPro" id="IPR032438">
    <property type="entry name" value="ERCC3_RAD25_C"/>
</dbReference>
<keyword evidence="3" id="KW-1185">Reference proteome</keyword>